<sequence length="476" mass="50170">MNITASEPASGPWNPKRILAALRADASIGEVLAGADIEARYLNDWSGEEGGRPLALVRPHDTAEIARVLALCHAGRCPVVPQGGLTGLAGGATPIEGCVLVSLERMSGVVELDPASATMTVLAGTPLQVVQEAAQAAGFLFALDLGARGSCQIGGNIATNAGGNRVIRYGMARDLVLGLEAVLPDGTVLSMMNKMVKNNAGPDLKHLFIGTEGTLGIITQAVLRLHPGVSGANTALVAAPDFGSAIKLLRHAQHLLGGRVSAFEMMWQDYYAAATTAGGIAAPLPATYPLYVLLDLQAAAPEEDAARFEAMLEHALAEGWIADAAVAQSHTQTQAFWELRDAISEMLRTFAPTINFDVSAPISGIEECVARMREALARDFPGVRAIYFGHVGDGNVHIVVGSLPTDDRKTEQRIEAAFYAIVRSLSGSVSAEHGIGLHKRPWLHYSRNPAELSLIATVKRALDPHGIMNPGKILAS</sequence>
<evidence type="ECO:0000256" key="1">
    <source>
        <dbReference type="ARBA" id="ARBA00001974"/>
    </source>
</evidence>
<dbReference type="Proteomes" id="UP000025238">
    <property type="component" value="Plasmid pLIB119"/>
</dbReference>
<evidence type="ECO:0000313" key="8">
    <source>
        <dbReference type="Proteomes" id="UP000025238"/>
    </source>
</evidence>
<accession>A0A023WZN1</accession>
<keyword evidence="5" id="KW-0560">Oxidoreductase</keyword>
<dbReference type="Gene3D" id="3.30.465.10">
    <property type="match status" value="1"/>
</dbReference>
<dbReference type="InterPro" id="IPR051264">
    <property type="entry name" value="FAD-oxidored/transferase_4"/>
</dbReference>
<protein>
    <submittedName>
        <fullName evidence="7">FAD-linked oxidase</fullName>
    </submittedName>
</protein>
<keyword evidence="4" id="KW-0274">FAD</keyword>
<evidence type="ECO:0000256" key="2">
    <source>
        <dbReference type="ARBA" id="ARBA00008000"/>
    </source>
</evidence>
<dbReference type="PROSITE" id="PS51387">
    <property type="entry name" value="FAD_PCMH"/>
    <property type="match status" value="1"/>
</dbReference>
<dbReference type="Pfam" id="PF01565">
    <property type="entry name" value="FAD_binding_4"/>
    <property type="match status" value="1"/>
</dbReference>
<dbReference type="SUPFAM" id="SSF56176">
    <property type="entry name" value="FAD-binding/transporter-associated domain-like"/>
    <property type="match status" value="1"/>
</dbReference>
<dbReference type="Gene3D" id="3.30.70.2190">
    <property type="match status" value="1"/>
</dbReference>
<evidence type="ECO:0000256" key="3">
    <source>
        <dbReference type="ARBA" id="ARBA00022630"/>
    </source>
</evidence>
<dbReference type="GO" id="GO:0016491">
    <property type="term" value="F:oxidoreductase activity"/>
    <property type="evidence" value="ECO:0007669"/>
    <property type="project" value="UniProtKB-KW"/>
</dbReference>
<keyword evidence="7" id="KW-0614">Plasmid</keyword>
<dbReference type="InterPro" id="IPR016171">
    <property type="entry name" value="Vanillyl_alc_oxidase_C-sub2"/>
</dbReference>
<dbReference type="InterPro" id="IPR016164">
    <property type="entry name" value="FAD-linked_Oxase-like_C"/>
</dbReference>
<comment type="cofactor">
    <cofactor evidence="1">
        <name>FAD</name>
        <dbReference type="ChEBI" id="CHEBI:57692"/>
    </cofactor>
</comment>
<evidence type="ECO:0000259" key="6">
    <source>
        <dbReference type="PROSITE" id="PS51387"/>
    </source>
</evidence>
<dbReference type="Gene3D" id="1.10.45.10">
    <property type="entry name" value="Vanillyl-alcohol Oxidase, Chain A, domain 4"/>
    <property type="match status" value="1"/>
</dbReference>
<geneLocation type="plasmid" evidence="7 8">
    <name>pLIB119</name>
</geneLocation>
<evidence type="ECO:0000256" key="4">
    <source>
        <dbReference type="ARBA" id="ARBA00022827"/>
    </source>
</evidence>
<comment type="similarity">
    <text evidence="2">Belongs to the FAD-binding oxidoreductase/transferase type 4 family.</text>
</comment>
<evidence type="ECO:0000256" key="5">
    <source>
        <dbReference type="ARBA" id="ARBA00023002"/>
    </source>
</evidence>
<proteinExistence type="inferred from homology"/>
<evidence type="ECO:0000313" key="7">
    <source>
        <dbReference type="EMBL" id="AHY45220.1"/>
    </source>
</evidence>
<dbReference type="GO" id="GO:0022904">
    <property type="term" value="P:respiratory electron transport chain"/>
    <property type="evidence" value="ECO:0007669"/>
    <property type="project" value="TreeGrafter"/>
</dbReference>
<dbReference type="GO" id="GO:0071949">
    <property type="term" value="F:FAD binding"/>
    <property type="evidence" value="ECO:0007669"/>
    <property type="project" value="InterPro"/>
</dbReference>
<dbReference type="InterPro" id="IPR016166">
    <property type="entry name" value="FAD-bd_PCMH"/>
</dbReference>
<dbReference type="EMBL" id="CP007510">
    <property type="protein sequence ID" value="AHY45220.1"/>
    <property type="molecule type" value="Genomic_DNA"/>
</dbReference>
<organism evidence="7 8">
    <name type="scientific">Stutzerimonas stutzeri</name>
    <name type="common">Pseudomonas stutzeri</name>
    <dbReference type="NCBI Taxonomy" id="316"/>
    <lineage>
        <taxon>Bacteria</taxon>
        <taxon>Pseudomonadati</taxon>
        <taxon>Pseudomonadota</taxon>
        <taxon>Gammaproteobacteria</taxon>
        <taxon>Pseudomonadales</taxon>
        <taxon>Pseudomonadaceae</taxon>
        <taxon>Stutzerimonas</taxon>
    </lineage>
</organism>
<dbReference type="KEGG" id="pstu:UIB01_22775"/>
<dbReference type="Pfam" id="PF02913">
    <property type="entry name" value="FAD-oxidase_C"/>
    <property type="match status" value="1"/>
</dbReference>
<gene>
    <name evidence="7" type="ORF">UIB01_22775</name>
</gene>
<feature type="domain" description="FAD-binding PCMH-type" evidence="6">
    <location>
        <begin position="49"/>
        <end position="228"/>
    </location>
</feature>
<dbReference type="InterPro" id="IPR006094">
    <property type="entry name" value="Oxid_FAD_bind_N"/>
</dbReference>
<dbReference type="PATRIC" id="fig|316.97.peg.4565"/>
<reference evidence="7 8" key="1">
    <citation type="submission" date="2014-03" db="EMBL/GenBank/DDBJ databases">
        <title>Complete genome sequence of Pseudomonas stutzeri 19SMN4.</title>
        <authorList>
            <person name="Brunet-Galmes I."/>
            <person name="Nogales B."/>
            <person name="Busquets A."/>
            <person name="Pena A."/>
            <person name="Gomila M."/>
            <person name="Garcia-Valdes E."/>
            <person name="Lalucat J."/>
            <person name="Bennasar A."/>
            <person name="Bosch R."/>
        </authorList>
    </citation>
    <scope>NUCLEOTIDE SEQUENCE [LARGE SCALE GENOMIC DNA]</scope>
    <source>
        <strain evidence="7 8">19SMN4</strain>
        <plasmid evidence="8">Plasmid pLIB119</plasmid>
    </source>
</reference>
<dbReference type="InterPro" id="IPR036318">
    <property type="entry name" value="FAD-bd_PCMH-like_sf"/>
</dbReference>
<dbReference type="PANTHER" id="PTHR43716:SF1">
    <property type="entry name" value="D-2-HYDROXYGLUTARATE DEHYDROGENASE, MITOCHONDRIAL"/>
    <property type="match status" value="1"/>
</dbReference>
<dbReference type="Gene3D" id="3.30.70.2740">
    <property type="match status" value="1"/>
</dbReference>
<dbReference type="PANTHER" id="PTHR43716">
    <property type="entry name" value="D-2-HYDROXYGLUTARATE DEHYDROGENASE, MITOCHONDRIAL"/>
    <property type="match status" value="1"/>
</dbReference>
<dbReference type="InterPro" id="IPR016169">
    <property type="entry name" value="FAD-bd_PCMH_sub2"/>
</dbReference>
<dbReference type="SUPFAM" id="SSF55103">
    <property type="entry name" value="FAD-linked oxidases, C-terminal domain"/>
    <property type="match status" value="1"/>
</dbReference>
<keyword evidence="3" id="KW-0285">Flavoprotein</keyword>
<dbReference type="InterPro" id="IPR004113">
    <property type="entry name" value="FAD-bd_oxidored_4_C"/>
</dbReference>
<dbReference type="AlphaFoldDB" id="A0A023WZN1"/>
<dbReference type="FunFam" id="1.10.45.10:FF:000001">
    <property type="entry name" value="D-lactate dehydrogenase mitochondrial"/>
    <property type="match status" value="1"/>
</dbReference>
<name>A0A023WZN1_STUST</name>